<proteinExistence type="predicted"/>
<dbReference type="HOGENOM" id="CLU_2056196_0_0_3"/>
<reference evidence="2 3" key="1">
    <citation type="journal article" date="2008" name="Proc. Natl. Acad. Sci. U.S.A.">
        <title>Niche adaptation and genome expansion in the chlorophyll d-producing cyanobacterium Acaryochloris marina.</title>
        <authorList>
            <person name="Swingley W.D."/>
            <person name="Chen M."/>
            <person name="Cheung P.C."/>
            <person name="Conrad A.L."/>
            <person name="Dejesa L.C."/>
            <person name="Hao J."/>
            <person name="Honchak B.M."/>
            <person name="Karbach L.E."/>
            <person name="Kurdoglu A."/>
            <person name="Lahiri S."/>
            <person name="Mastrian S.D."/>
            <person name="Miyashita H."/>
            <person name="Page L."/>
            <person name="Ramakrishna P."/>
            <person name="Satoh S."/>
            <person name="Sattley W.M."/>
            <person name="Shimada Y."/>
            <person name="Taylor H.L."/>
            <person name="Tomo T."/>
            <person name="Tsuchiya T."/>
            <person name="Wang Z.T."/>
            <person name="Raymond J."/>
            <person name="Mimuro M."/>
            <person name="Blankenship R.E."/>
            <person name="Touchman J.W."/>
        </authorList>
    </citation>
    <scope>NUCLEOTIDE SEQUENCE [LARGE SCALE GENOMIC DNA]</scope>
    <source>
        <strain evidence="3">MBIC 11017</strain>
    </source>
</reference>
<keyword evidence="1" id="KW-0732">Signal</keyword>
<evidence type="ECO:0000256" key="1">
    <source>
        <dbReference type="SAM" id="SignalP"/>
    </source>
</evidence>
<feature type="chain" id="PRO_5002748242" evidence="1">
    <location>
        <begin position="28"/>
        <end position="119"/>
    </location>
</feature>
<dbReference type="AlphaFoldDB" id="B0C1M0"/>
<sequence>MKKIGMGVLVIGLAIAWLLLAAQPATAISWELAAETDQGRIRQYYDRDSIQRIGSEVTVLSYYLNEGETPPRIDYVTAYDCNSNRFKDVEVNGQVTKEDWHLLIADPLNEAIRDLACAQ</sequence>
<evidence type="ECO:0000313" key="2">
    <source>
        <dbReference type="EMBL" id="ABW30854.1"/>
    </source>
</evidence>
<dbReference type="STRING" id="329726.AM1_5915"/>
<feature type="signal peptide" evidence="1">
    <location>
        <begin position="1"/>
        <end position="27"/>
    </location>
</feature>
<dbReference type="KEGG" id="amr:AM1_5915"/>
<dbReference type="RefSeq" id="WP_012166058.1">
    <property type="nucleotide sequence ID" value="NC_009925.1"/>
</dbReference>
<keyword evidence="3" id="KW-1185">Reference proteome</keyword>
<dbReference type="eggNOG" id="ENOG5032Z8Y">
    <property type="taxonomic scope" value="Bacteria"/>
</dbReference>
<protein>
    <submittedName>
        <fullName evidence="2">Uncharacterized protein</fullName>
    </submittedName>
</protein>
<evidence type="ECO:0000313" key="3">
    <source>
        <dbReference type="Proteomes" id="UP000000268"/>
    </source>
</evidence>
<dbReference type="OrthoDB" id="572707at2"/>
<dbReference type="Proteomes" id="UP000000268">
    <property type="component" value="Chromosome"/>
</dbReference>
<gene>
    <name evidence="2" type="ordered locus">AM1_5915</name>
</gene>
<organism evidence="2 3">
    <name type="scientific">Acaryochloris marina (strain MBIC 11017)</name>
    <dbReference type="NCBI Taxonomy" id="329726"/>
    <lineage>
        <taxon>Bacteria</taxon>
        <taxon>Bacillati</taxon>
        <taxon>Cyanobacteriota</taxon>
        <taxon>Cyanophyceae</taxon>
        <taxon>Acaryochloridales</taxon>
        <taxon>Acaryochloridaceae</taxon>
        <taxon>Acaryochloris</taxon>
    </lineage>
</organism>
<accession>B0C1M0</accession>
<name>B0C1M0_ACAM1</name>
<dbReference type="EMBL" id="CP000828">
    <property type="protein sequence ID" value="ABW30854.1"/>
    <property type="molecule type" value="Genomic_DNA"/>
</dbReference>